<sequence length="565" mass="65890">MSLLESEETLSEVEQFKEKIETQHNTVDKANKELKLLRKELQSKQETLKDLRENLQEQDSDALELLEKLYQQQEKIKGHLTTQSADEIRQAIQAQNELIDSKLELNTQEYENILSHLELCQKLQRFLSEDGQDISYMGMEHQFAHLLKDNKKEDLLEKNSQLIAELNGKMQNLQEKESYLIEQKNKLQKKDLADDLIVDADPELQKLFEYRQAEIKKEIDVILEENAVTKEQYNTVKLQEEEIKKIQDQIEQKIQIIEQNKQQEEQLIGGLEQFEQKVSSTLSNTKQQKEAPLSYHSILQERAADGAVELKRQIELNKLHTELSAAQEKINDQASLLKELDLLRNEEKLFANQEIENHLASIRSLQERIKELEKEERQTKQQDTSLFDELKFPDLESRINTLTKENDNLQTQLEKVRENEQKQIAILSEAKEHDATTIQTLNEELSQLKSEQKERQKELDKAKEELTDINKKLLESEKLQGEESKQTKNLRNQLEQLSTELKETKESEAKALTKEEATNLKLQAAEVEYAAIVKEQSVDALKLQTISEELSKLTLEQKESQKELV</sequence>
<dbReference type="AlphaFoldDB" id="A0A448XQA8"/>
<evidence type="ECO:0000313" key="2">
    <source>
        <dbReference type="EMBL" id="VEL42306.1"/>
    </source>
</evidence>
<reference evidence="2" key="1">
    <citation type="submission" date="2018-11" db="EMBL/GenBank/DDBJ databases">
        <authorList>
            <consortium name="Pathogen Informatics"/>
        </authorList>
    </citation>
    <scope>NUCLEOTIDE SEQUENCE</scope>
</reference>
<keyword evidence="1" id="KW-0175">Coiled coil</keyword>
<protein>
    <submittedName>
        <fullName evidence="2">Uncharacterized protein</fullName>
    </submittedName>
</protein>
<keyword evidence="3" id="KW-1185">Reference proteome</keyword>
<evidence type="ECO:0000256" key="1">
    <source>
        <dbReference type="SAM" id="Coils"/>
    </source>
</evidence>
<evidence type="ECO:0000313" key="3">
    <source>
        <dbReference type="Proteomes" id="UP000784294"/>
    </source>
</evidence>
<organism evidence="2 3">
    <name type="scientific">Protopolystoma xenopodis</name>
    <dbReference type="NCBI Taxonomy" id="117903"/>
    <lineage>
        <taxon>Eukaryota</taxon>
        <taxon>Metazoa</taxon>
        <taxon>Spiralia</taxon>
        <taxon>Lophotrochozoa</taxon>
        <taxon>Platyhelminthes</taxon>
        <taxon>Monogenea</taxon>
        <taxon>Polyopisthocotylea</taxon>
        <taxon>Polystomatidea</taxon>
        <taxon>Polystomatidae</taxon>
        <taxon>Protopolystoma</taxon>
    </lineage>
</organism>
<name>A0A448XQA8_9PLAT</name>
<feature type="coiled-coil region" evidence="1">
    <location>
        <begin position="326"/>
        <end position="514"/>
    </location>
</feature>
<feature type="non-terminal residue" evidence="2">
    <location>
        <position position="565"/>
    </location>
</feature>
<feature type="coiled-coil region" evidence="1">
    <location>
        <begin position="13"/>
        <end position="72"/>
    </location>
</feature>
<comment type="caution">
    <text evidence="2">The sequence shown here is derived from an EMBL/GenBank/DDBJ whole genome shotgun (WGS) entry which is preliminary data.</text>
</comment>
<accession>A0A448XQA8</accession>
<feature type="coiled-coil region" evidence="1">
    <location>
        <begin position="236"/>
        <end position="267"/>
    </location>
</feature>
<dbReference type="Proteomes" id="UP000784294">
    <property type="component" value="Unassembled WGS sequence"/>
</dbReference>
<proteinExistence type="predicted"/>
<feature type="coiled-coil region" evidence="1">
    <location>
        <begin position="152"/>
        <end position="190"/>
    </location>
</feature>
<gene>
    <name evidence="2" type="ORF">PXEA_LOCUS35746</name>
</gene>
<dbReference type="EMBL" id="CAAALY010273713">
    <property type="protein sequence ID" value="VEL42306.1"/>
    <property type="molecule type" value="Genomic_DNA"/>
</dbReference>